<feature type="domain" description="Ig-like" evidence="4">
    <location>
        <begin position="2"/>
        <end position="115"/>
    </location>
</feature>
<evidence type="ECO:0000313" key="5">
    <source>
        <dbReference type="EMBL" id="CAI9569798.1"/>
    </source>
</evidence>
<evidence type="ECO:0000313" key="6">
    <source>
        <dbReference type="Proteomes" id="UP001162483"/>
    </source>
</evidence>
<keyword evidence="2" id="KW-1064">Adaptive immunity</keyword>
<dbReference type="SMART" id="SM00409">
    <property type="entry name" value="IG"/>
    <property type="match status" value="1"/>
</dbReference>
<evidence type="ECO:0000256" key="3">
    <source>
        <dbReference type="ARBA" id="ARBA00043265"/>
    </source>
</evidence>
<gene>
    <name evidence="5" type="ORF">SPARVUS_LOCUS6980718</name>
</gene>
<dbReference type="PANTHER" id="PTHR23266">
    <property type="entry name" value="IMMUNOGLOBULIN HEAVY CHAIN"/>
    <property type="match status" value="1"/>
</dbReference>
<proteinExistence type="predicted"/>
<reference evidence="5" key="1">
    <citation type="submission" date="2023-05" db="EMBL/GenBank/DDBJ databases">
        <authorList>
            <person name="Stuckert A."/>
        </authorList>
    </citation>
    <scope>NUCLEOTIDE SEQUENCE</scope>
</reference>
<sequence>MADIQLVQPSSEVKSPGSSVKISCKASGYTFTDYSMHWVRQAPGKGLQWVGRIYTNTGETAYTSSLQGRATITKDDSLSTSYLQIDRLTSEDTARYYCARHTVTQSRETATQKLEEQKILQTPGNNSLKAHSFSSLIITNLI</sequence>
<keyword evidence="1" id="KW-0391">Immunity</keyword>
<dbReference type="InterPro" id="IPR003599">
    <property type="entry name" value="Ig_sub"/>
</dbReference>
<dbReference type="InterPro" id="IPR007110">
    <property type="entry name" value="Ig-like_dom"/>
</dbReference>
<organism evidence="5 6">
    <name type="scientific">Staurois parvus</name>
    <dbReference type="NCBI Taxonomy" id="386267"/>
    <lineage>
        <taxon>Eukaryota</taxon>
        <taxon>Metazoa</taxon>
        <taxon>Chordata</taxon>
        <taxon>Craniata</taxon>
        <taxon>Vertebrata</taxon>
        <taxon>Euteleostomi</taxon>
        <taxon>Amphibia</taxon>
        <taxon>Batrachia</taxon>
        <taxon>Anura</taxon>
        <taxon>Neobatrachia</taxon>
        <taxon>Ranoidea</taxon>
        <taxon>Ranidae</taxon>
        <taxon>Staurois</taxon>
    </lineage>
</organism>
<name>A0ABN9DB42_9NEOB</name>
<evidence type="ECO:0000256" key="2">
    <source>
        <dbReference type="ARBA" id="ARBA00023130"/>
    </source>
</evidence>
<dbReference type="InterPro" id="IPR013783">
    <property type="entry name" value="Ig-like_fold"/>
</dbReference>
<accession>A0ABN9DB42</accession>
<dbReference type="SUPFAM" id="SSF48726">
    <property type="entry name" value="Immunoglobulin"/>
    <property type="match status" value="1"/>
</dbReference>
<dbReference type="PROSITE" id="PS50835">
    <property type="entry name" value="IG_LIKE"/>
    <property type="match status" value="1"/>
</dbReference>
<dbReference type="Pfam" id="PF07686">
    <property type="entry name" value="V-set"/>
    <property type="match status" value="1"/>
</dbReference>
<comment type="caution">
    <text evidence="5">The sequence shown here is derived from an EMBL/GenBank/DDBJ whole genome shotgun (WGS) entry which is preliminary data.</text>
</comment>
<dbReference type="SMART" id="SM00406">
    <property type="entry name" value="IGv"/>
    <property type="match status" value="1"/>
</dbReference>
<dbReference type="InterPro" id="IPR036179">
    <property type="entry name" value="Ig-like_dom_sf"/>
</dbReference>
<protein>
    <recommendedName>
        <fullName evidence="4">Ig-like domain-containing protein</fullName>
    </recommendedName>
</protein>
<dbReference type="InterPro" id="IPR050199">
    <property type="entry name" value="IgHV"/>
</dbReference>
<keyword evidence="3" id="KW-1280">Immunoglobulin</keyword>
<evidence type="ECO:0000256" key="1">
    <source>
        <dbReference type="ARBA" id="ARBA00022859"/>
    </source>
</evidence>
<dbReference type="InterPro" id="IPR013106">
    <property type="entry name" value="Ig_V-set"/>
</dbReference>
<dbReference type="Gene3D" id="2.60.40.10">
    <property type="entry name" value="Immunoglobulins"/>
    <property type="match status" value="1"/>
</dbReference>
<keyword evidence="6" id="KW-1185">Reference proteome</keyword>
<evidence type="ECO:0000259" key="4">
    <source>
        <dbReference type="PROSITE" id="PS50835"/>
    </source>
</evidence>
<dbReference type="EMBL" id="CATNWA010014267">
    <property type="protein sequence ID" value="CAI9569798.1"/>
    <property type="molecule type" value="Genomic_DNA"/>
</dbReference>
<dbReference type="Proteomes" id="UP001162483">
    <property type="component" value="Unassembled WGS sequence"/>
</dbReference>